<gene>
    <name evidence="1" type="ORF">MtrunA17_Chr7g0240351</name>
</gene>
<proteinExistence type="predicted"/>
<dbReference type="Gramene" id="rna40730">
    <property type="protein sequence ID" value="RHN46263.1"/>
    <property type="gene ID" value="gene40730"/>
</dbReference>
<comment type="caution">
    <text evidence="1">The sequence shown here is derived from an EMBL/GenBank/DDBJ whole genome shotgun (WGS) entry which is preliminary data.</text>
</comment>
<evidence type="ECO:0000313" key="2">
    <source>
        <dbReference type="Proteomes" id="UP000265566"/>
    </source>
</evidence>
<name>A0A396H0M6_MEDTR</name>
<dbReference type="Proteomes" id="UP000265566">
    <property type="component" value="Chromosome 7"/>
</dbReference>
<reference evidence="2" key="1">
    <citation type="journal article" date="2018" name="Nat. Plants">
        <title>Whole-genome landscape of Medicago truncatula symbiotic genes.</title>
        <authorList>
            <person name="Pecrix Y."/>
            <person name="Staton S.E."/>
            <person name="Sallet E."/>
            <person name="Lelandais-Briere C."/>
            <person name="Moreau S."/>
            <person name="Carrere S."/>
            <person name="Blein T."/>
            <person name="Jardinaud M.F."/>
            <person name="Latrasse D."/>
            <person name="Zouine M."/>
            <person name="Zahm M."/>
            <person name="Kreplak J."/>
            <person name="Mayjonade B."/>
            <person name="Satge C."/>
            <person name="Perez M."/>
            <person name="Cauet S."/>
            <person name="Marande W."/>
            <person name="Chantry-Darmon C."/>
            <person name="Lopez-Roques C."/>
            <person name="Bouchez O."/>
            <person name="Berard A."/>
            <person name="Debelle F."/>
            <person name="Munos S."/>
            <person name="Bendahmane A."/>
            <person name="Berges H."/>
            <person name="Niebel A."/>
            <person name="Buitink J."/>
            <person name="Frugier F."/>
            <person name="Benhamed M."/>
            <person name="Crespi M."/>
            <person name="Gouzy J."/>
            <person name="Gamas P."/>
        </authorList>
    </citation>
    <scope>NUCLEOTIDE SEQUENCE [LARGE SCALE GENOMIC DNA]</scope>
    <source>
        <strain evidence="2">cv. Jemalong A17</strain>
    </source>
</reference>
<organism evidence="1 2">
    <name type="scientific">Medicago truncatula</name>
    <name type="common">Barrel medic</name>
    <name type="synonym">Medicago tribuloides</name>
    <dbReference type="NCBI Taxonomy" id="3880"/>
    <lineage>
        <taxon>Eukaryota</taxon>
        <taxon>Viridiplantae</taxon>
        <taxon>Streptophyta</taxon>
        <taxon>Embryophyta</taxon>
        <taxon>Tracheophyta</taxon>
        <taxon>Spermatophyta</taxon>
        <taxon>Magnoliopsida</taxon>
        <taxon>eudicotyledons</taxon>
        <taxon>Gunneridae</taxon>
        <taxon>Pentapetalae</taxon>
        <taxon>rosids</taxon>
        <taxon>fabids</taxon>
        <taxon>Fabales</taxon>
        <taxon>Fabaceae</taxon>
        <taxon>Papilionoideae</taxon>
        <taxon>50 kb inversion clade</taxon>
        <taxon>NPAAA clade</taxon>
        <taxon>Hologalegina</taxon>
        <taxon>IRL clade</taxon>
        <taxon>Trifolieae</taxon>
        <taxon>Medicago</taxon>
    </lineage>
</organism>
<evidence type="ECO:0008006" key="3">
    <source>
        <dbReference type="Google" id="ProtNLM"/>
    </source>
</evidence>
<dbReference type="AlphaFoldDB" id="A0A396H0M6"/>
<sequence length="51" mass="5943">MFSLKWFKVDGESKLEQTCSEDFECYIKNPHVPFGHLRCFEGFCQQLNGPA</sequence>
<evidence type="ECO:0000313" key="1">
    <source>
        <dbReference type="EMBL" id="RHN46263.1"/>
    </source>
</evidence>
<dbReference type="EMBL" id="PSQE01000007">
    <property type="protein sequence ID" value="RHN46263.1"/>
    <property type="molecule type" value="Genomic_DNA"/>
</dbReference>
<accession>A0A396H0M6</accession>
<protein>
    <recommendedName>
        <fullName evidence="3">Nodule Cysteine-Rich (NCR) secreted peptide</fullName>
    </recommendedName>
</protein>